<reference evidence="2" key="1">
    <citation type="submission" date="2025-08" db="UniProtKB">
        <authorList>
            <consortium name="RefSeq"/>
        </authorList>
    </citation>
    <scope>IDENTIFICATION</scope>
    <source>
        <strain evidence="2">Wakin</strain>
        <tissue evidence="2">Muscle</tissue>
    </source>
</reference>
<dbReference type="AlphaFoldDB" id="A0A6P6N4S3"/>
<evidence type="ECO:0000313" key="1">
    <source>
        <dbReference type="Proteomes" id="UP000515129"/>
    </source>
</evidence>
<dbReference type="RefSeq" id="XP_026103391.1">
    <property type="nucleotide sequence ID" value="XM_026247606.1"/>
</dbReference>
<evidence type="ECO:0000313" key="2">
    <source>
        <dbReference type="RefSeq" id="XP_026103391.1"/>
    </source>
</evidence>
<keyword evidence="1" id="KW-1185">Reference proteome</keyword>
<organism evidence="1 2">
    <name type="scientific">Carassius auratus</name>
    <name type="common">Goldfish</name>
    <dbReference type="NCBI Taxonomy" id="7957"/>
    <lineage>
        <taxon>Eukaryota</taxon>
        <taxon>Metazoa</taxon>
        <taxon>Chordata</taxon>
        <taxon>Craniata</taxon>
        <taxon>Vertebrata</taxon>
        <taxon>Euteleostomi</taxon>
        <taxon>Actinopterygii</taxon>
        <taxon>Neopterygii</taxon>
        <taxon>Teleostei</taxon>
        <taxon>Ostariophysi</taxon>
        <taxon>Cypriniformes</taxon>
        <taxon>Cyprinidae</taxon>
        <taxon>Cyprininae</taxon>
        <taxon>Carassius</taxon>
    </lineage>
</organism>
<sequence length="232" mass="25851">MKLIYEDARAHGKDIYTADMYVVTTWKDSVDPLAYFPDDADMKDALVFPLWTKAAGPEHYLLCMPRGEGARRSQAAKQRNVERYTLGSFIDLVDDMPAVQTKDVPLSSGTQSLDTNNSPVCHEAQNCPSHTGFLSSGGCTIWVEQKPSVCSEQYHSSHDECLQKDVLNAVLLHRDELYTSMPFQRKIKDRTGLGHVSVAELPKLCTLHNTTFSIKHGESCCGVIGVDFYDDS</sequence>
<gene>
    <name evidence="2" type="primary">LOC113074882</name>
</gene>
<proteinExistence type="predicted"/>
<dbReference type="GeneID" id="113074882"/>
<dbReference type="Proteomes" id="UP000515129">
    <property type="component" value="Unplaced"/>
</dbReference>
<dbReference type="OrthoDB" id="8187670at2759"/>
<name>A0A6P6N4S3_CARAU</name>
<accession>A0A6P6N4S3</accession>
<dbReference type="KEGG" id="caua:113074882"/>
<dbReference type="Gene3D" id="3.90.70.120">
    <property type="match status" value="1"/>
</dbReference>
<protein>
    <submittedName>
        <fullName evidence="2">Uncharacterized protein LOC113074882</fullName>
    </submittedName>
</protein>